<feature type="domain" description="EF-hand" evidence="2">
    <location>
        <begin position="386"/>
        <end position="421"/>
    </location>
</feature>
<evidence type="ECO:0000256" key="1">
    <source>
        <dbReference type="ARBA" id="ARBA00022837"/>
    </source>
</evidence>
<sequence>MCASTLATFADHQAIRRASMAGSSIISYRSSGATFLPGFGAAMESRRAFWNPFSKDKAAKAVSKLAADQVAQNEELVDASLEILKLSSSTDLADRESAVLSDIVNTLFADVSKKPSEQFDLVFEALRMPGVRAIEGLRGHLYVVLCSILPHKLYVVFRDVGSELELLGTADPATSTSSPSFWNPFSKDKAAKAVSKLAADQVAQNEELVDASLEILKLSSSTDLADRESAVLSDIVNTLFADVSKKPSEQFDLVFEALRMPGVRAIEGLRGHLYVVLCSILPHKLYVVFRDVGSELELLGTADPATSTSSPSSSSTASSPEDDAVFKLRRFVFFLLGDVSLFDESIAEIDLDAIIADLEAAIPCLTTCASYATLKASADSMVLTARLYSLIAELCAEFDTDKTGRISLDEFTQCLGRVVGEVEAKGMLASITPDAEGKIKYHHVSSLLTKPSNAGGGK</sequence>
<dbReference type="InterPro" id="IPR002048">
    <property type="entry name" value="EF_hand_dom"/>
</dbReference>
<dbReference type="VEuPathDB" id="TriTrypDB:BSAL_83445"/>
<gene>
    <name evidence="3" type="ORF">BSAL_83445</name>
</gene>
<dbReference type="Proteomes" id="UP000051952">
    <property type="component" value="Unassembled WGS sequence"/>
</dbReference>
<protein>
    <recommendedName>
        <fullName evidence="2">EF-hand domain-containing protein</fullName>
    </recommendedName>
</protein>
<proteinExistence type="predicted"/>
<reference evidence="4" key="1">
    <citation type="submission" date="2015-09" db="EMBL/GenBank/DDBJ databases">
        <authorList>
            <consortium name="Pathogen Informatics"/>
        </authorList>
    </citation>
    <scope>NUCLEOTIDE SEQUENCE [LARGE SCALE GENOMIC DNA]</scope>
    <source>
        <strain evidence="4">Lake Konstanz</strain>
    </source>
</reference>
<dbReference type="GO" id="GO:0005509">
    <property type="term" value="F:calcium ion binding"/>
    <property type="evidence" value="ECO:0007669"/>
    <property type="project" value="InterPro"/>
</dbReference>
<dbReference type="Gene3D" id="1.10.238.10">
    <property type="entry name" value="EF-hand"/>
    <property type="match status" value="1"/>
</dbReference>
<dbReference type="AlphaFoldDB" id="A0A0S4IZX9"/>
<keyword evidence="1" id="KW-0106">Calcium</keyword>
<dbReference type="PROSITE" id="PS00018">
    <property type="entry name" value="EF_HAND_1"/>
    <property type="match status" value="1"/>
</dbReference>
<dbReference type="SUPFAM" id="SSF47473">
    <property type="entry name" value="EF-hand"/>
    <property type="match status" value="1"/>
</dbReference>
<evidence type="ECO:0000313" key="4">
    <source>
        <dbReference type="Proteomes" id="UP000051952"/>
    </source>
</evidence>
<organism evidence="3 4">
    <name type="scientific">Bodo saltans</name>
    <name type="common">Flagellated protozoan</name>
    <dbReference type="NCBI Taxonomy" id="75058"/>
    <lineage>
        <taxon>Eukaryota</taxon>
        <taxon>Discoba</taxon>
        <taxon>Euglenozoa</taxon>
        <taxon>Kinetoplastea</taxon>
        <taxon>Metakinetoplastina</taxon>
        <taxon>Eubodonida</taxon>
        <taxon>Bodonidae</taxon>
        <taxon>Bodo</taxon>
    </lineage>
</organism>
<accession>A0A0S4IZX9</accession>
<dbReference type="InterPro" id="IPR018247">
    <property type="entry name" value="EF_Hand_1_Ca_BS"/>
</dbReference>
<dbReference type="InterPro" id="IPR011992">
    <property type="entry name" value="EF-hand-dom_pair"/>
</dbReference>
<name>A0A0S4IZX9_BODSA</name>
<dbReference type="EMBL" id="CYKH01000935">
    <property type="protein sequence ID" value="CUG69644.1"/>
    <property type="molecule type" value="Genomic_DNA"/>
</dbReference>
<evidence type="ECO:0000313" key="3">
    <source>
        <dbReference type="EMBL" id="CUG69644.1"/>
    </source>
</evidence>
<keyword evidence="4" id="KW-1185">Reference proteome</keyword>
<dbReference type="PROSITE" id="PS50222">
    <property type="entry name" value="EF_HAND_2"/>
    <property type="match status" value="1"/>
</dbReference>
<dbReference type="OrthoDB" id="271478at2759"/>
<evidence type="ECO:0000259" key="2">
    <source>
        <dbReference type="PROSITE" id="PS50222"/>
    </source>
</evidence>